<protein>
    <submittedName>
        <fullName evidence="2">Transposase family protein</fullName>
    </submittedName>
</protein>
<evidence type="ECO:0000259" key="1">
    <source>
        <dbReference type="Pfam" id="PF13613"/>
    </source>
</evidence>
<dbReference type="InterPro" id="IPR027805">
    <property type="entry name" value="Transposase_HTH_dom"/>
</dbReference>
<evidence type="ECO:0000313" key="3">
    <source>
        <dbReference type="Proteomes" id="UP001049518"/>
    </source>
</evidence>
<dbReference type="Proteomes" id="UP001049518">
    <property type="component" value="Chromosome"/>
</dbReference>
<reference evidence="2" key="1">
    <citation type="submission" date="2020-07" db="EMBL/GenBank/DDBJ databases">
        <authorList>
            <person name="Tarantini F.S."/>
            <person name="Hong K.W."/>
            <person name="Chan K.G."/>
        </authorList>
    </citation>
    <scope>NUCLEOTIDE SEQUENCE</scope>
    <source>
        <strain evidence="2">32-07</strain>
    </source>
</reference>
<gene>
    <name evidence="2" type="ORF">AGRA3207_007452</name>
</gene>
<feature type="domain" description="Transposase Helix-turn-helix" evidence="1">
    <location>
        <begin position="45"/>
        <end position="93"/>
    </location>
</feature>
<evidence type="ECO:0000313" key="2">
    <source>
        <dbReference type="EMBL" id="QXJ25886.1"/>
    </source>
</evidence>
<organism evidence="2 3">
    <name type="scientific">Actinomadura graeca</name>
    <dbReference type="NCBI Taxonomy" id="2750812"/>
    <lineage>
        <taxon>Bacteria</taxon>
        <taxon>Bacillati</taxon>
        <taxon>Actinomycetota</taxon>
        <taxon>Actinomycetes</taxon>
        <taxon>Streptosporangiales</taxon>
        <taxon>Thermomonosporaceae</taxon>
        <taxon>Actinomadura</taxon>
    </lineage>
</organism>
<accession>A0ABX8R5S8</accession>
<sequence>MEQVLSADGDEWVPVFTGLSVRQFRRLVRIVAGRGGEQTGTGRRWSLPLADRVLLIAVYYRTNLTLRQVALLCGVSKSAAHRMVDHLAPLLALAPVTCRHSPDTVLIVDGTLVPAHDRTVTAPSKNYRYSVNNMQVVINADTRLVAAVGRPVPGNHNDCEDDLVLSRPMV</sequence>
<dbReference type="EMBL" id="CP059572">
    <property type="protein sequence ID" value="QXJ25886.1"/>
    <property type="molecule type" value="Genomic_DNA"/>
</dbReference>
<dbReference type="Pfam" id="PF13613">
    <property type="entry name" value="HTH_Tnp_4"/>
    <property type="match status" value="1"/>
</dbReference>
<keyword evidence="3" id="KW-1185">Reference proteome</keyword>
<name>A0ABX8R5S8_9ACTN</name>
<proteinExistence type="predicted"/>